<evidence type="ECO:0000313" key="2">
    <source>
        <dbReference type="Proteomes" id="UP001600888"/>
    </source>
</evidence>
<reference evidence="1 2" key="1">
    <citation type="submission" date="2024-03" db="EMBL/GenBank/DDBJ databases">
        <title>A high-quality draft genome sequence of Diaporthe vaccinii, a causative agent of upright dieback and viscid rot disease in cranberry plants.</title>
        <authorList>
            <person name="Sarrasin M."/>
            <person name="Lang B.F."/>
            <person name="Burger G."/>
        </authorList>
    </citation>
    <scope>NUCLEOTIDE SEQUENCE [LARGE SCALE GENOMIC DNA]</scope>
    <source>
        <strain evidence="1 2">IS7</strain>
    </source>
</reference>
<name>A0ABR4E4K0_9PEZI</name>
<dbReference type="Proteomes" id="UP001600888">
    <property type="component" value="Unassembled WGS sequence"/>
</dbReference>
<protein>
    <recommendedName>
        <fullName evidence="3">Metalloendopeptidase</fullName>
    </recommendedName>
</protein>
<evidence type="ECO:0000313" key="1">
    <source>
        <dbReference type="EMBL" id="KAL2277301.1"/>
    </source>
</evidence>
<dbReference type="InterPro" id="IPR024079">
    <property type="entry name" value="MetalloPept_cat_dom_sf"/>
</dbReference>
<dbReference type="Gene3D" id="3.40.390.10">
    <property type="entry name" value="Collagenase (Catalytic Domain)"/>
    <property type="match status" value="1"/>
</dbReference>
<keyword evidence="2" id="KW-1185">Reference proteome</keyword>
<dbReference type="SUPFAM" id="SSF55486">
    <property type="entry name" value="Metalloproteases ('zincins'), catalytic domain"/>
    <property type="match status" value="1"/>
</dbReference>
<comment type="caution">
    <text evidence="1">The sequence shown here is derived from an EMBL/GenBank/DDBJ whole genome shotgun (WGS) entry which is preliminary data.</text>
</comment>
<organism evidence="1 2">
    <name type="scientific">Diaporthe vaccinii</name>
    <dbReference type="NCBI Taxonomy" id="105482"/>
    <lineage>
        <taxon>Eukaryota</taxon>
        <taxon>Fungi</taxon>
        <taxon>Dikarya</taxon>
        <taxon>Ascomycota</taxon>
        <taxon>Pezizomycotina</taxon>
        <taxon>Sordariomycetes</taxon>
        <taxon>Sordariomycetidae</taxon>
        <taxon>Diaporthales</taxon>
        <taxon>Diaporthaceae</taxon>
        <taxon>Diaporthe</taxon>
        <taxon>Diaporthe eres species complex</taxon>
    </lineage>
</organism>
<gene>
    <name evidence="1" type="ORF">FJTKL_00141</name>
</gene>
<evidence type="ECO:0008006" key="3">
    <source>
        <dbReference type="Google" id="ProtNLM"/>
    </source>
</evidence>
<sequence length="134" mass="15486">MIRYDPGITGDTLALAFFPSDAREHWQVRISYKATVSCVFGGRLEYMHNILAHEFMHILGFRHWNAGFDEDEMQLPSVNLPGTLDRDRKSVMFTSVHDRLWFNREDYRAIRMVYSAPSGDRVGGCLIVNVDPYV</sequence>
<proteinExistence type="predicted"/>
<dbReference type="EMBL" id="JBAWTH010000102">
    <property type="protein sequence ID" value="KAL2277301.1"/>
    <property type="molecule type" value="Genomic_DNA"/>
</dbReference>
<accession>A0ABR4E4K0</accession>